<accession>A0A917SS91</accession>
<dbReference type="InterPro" id="IPR006439">
    <property type="entry name" value="HAD-SF_hydro_IA"/>
</dbReference>
<keyword evidence="2" id="KW-1185">Reference proteome</keyword>
<gene>
    <name evidence="1" type="ORF">GCM10011594_11150</name>
</gene>
<name>A0A917SS91_9ACTN</name>
<reference evidence="1" key="1">
    <citation type="journal article" date="2014" name="Int. J. Syst. Evol. Microbiol.">
        <title>Complete genome sequence of Corynebacterium casei LMG S-19264T (=DSM 44701T), isolated from a smear-ripened cheese.</title>
        <authorList>
            <consortium name="US DOE Joint Genome Institute (JGI-PGF)"/>
            <person name="Walter F."/>
            <person name="Albersmeier A."/>
            <person name="Kalinowski J."/>
            <person name="Ruckert C."/>
        </authorList>
    </citation>
    <scope>NUCLEOTIDE SEQUENCE</scope>
    <source>
        <strain evidence="1">CGMCC 4.7308</strain>
    </source>
</reference>
<dbReference type="Pfam" id="PF00702">
    <property type="entry name" value="Hydrolase"/>
    <property type="match status" value="1"/>
</dbReference>
<dbReference type="PANTHER" id="PTHR18901:SF38">
    <property type="entry name" value="PSEUDOURIDINE-5'-PHOSPHATASE"/>
    <property type="match status" value="1"/>
</dbReference>
<dbReference type="EMBL" id="BMNA01000002">
    <property type="protein sequence ID" value="GGL93127.1"/>
    <property type="molecule type" value="Genomic_DNA"/>
</dbReference>
<dbReference type="SUPFAM" id="SSF56784">
    <property type="entry name" value="HAD-like"/>
    <property type="match status" value="1"/>
</dbReference>
<dbReference type="PANTHER" id="PTHR18901">
    <property type="entry name" value="2-DEOXYGLUCOSE-6-PHOSPHATE PHOSPHATASE 2"/>
    <property type="match status" value="1"/>
</dbReference>
<dbReference type="SFLD" id="SFLDS00003">
    <property type="entry name" value="Haloacid_Dehalogenase"/>
    <property type="match status" value="1"/>
</dbReference>
<dbReference type="InterPro" id="IPR023214">
    <property type="entry name" value="HAD_sf"/>
</dbReference>
<dbReference type="InterPro" id="IPR036412">
    <property type="entry name" value="HAD-like_sf"/>
</dbReference>
<protein>
    <submittedName>
        <fullName evidence="1">Haloacid dehalogenase</fullName>
    </submittedName>
</protein>
<dbReference type="Gene3D" id="1.10.150.240">
    <property type="entry name" value="Putative phosphatase, domain 2"/>
    <property type="match status" value="1"/>
</dbReference>
<reference evidence="1" key="2">
    <citation type="submission" date="2020-09" db="EMBL/GenBank/DDBJ databases">
        <authorList>
            <person name="Sun Q."/>
            <person name="Zhou Y."/>
        </authorList>
    </citation>
    <scope>NUCLEOTIDE SEQUENCE</scope>
    <source>
        <strain evidence="1">CGMCC 4.7308</strain>
    </source>
</reference>
<dbReference type="InterPro" id="IPR023198">
    <property type="entry name" value="PGP-like_dom2"/>
</dbReference>
<sequence>MTTTGDTCAPADGGDTTTELAGVLFDMDGTLTDSERLWTISLAEVAAAYGGTISVETREAMVGQDMWTTIDLLHAEIGVQVDPAETARRLTEATREVFARGLPWKPGARELLAAVRAAGLRTALVTATHRPLVDIALRTLGSANFDAVVAGDEVVRNKPDPEPYLRGVELLGLPADRCLAIEDSPAGSTSAAAAGLPVLVVPSEMPVAAAPGLFFADSLVDIDVPQLRRLRARPRPGLPVG</sequence>
<dbReference type="AlphaFoldDB" id="A0A917SS91"/>
<comment type="caution">
    <text evidence="1">The sequence shown here is derived from an EMBL/GenBank/DDBJ whole genome shotgun (WGS) entry which is preliminary data.</text>
</comment>
<dbReference type="PRINTS" id="PR00413">
    <property type="entry name" value="HADHALOGNASE"/>
</dbReference>
<dbReference type="SFLD" id="SFLDG01129">
    <property type="entry name" value="C1.5:_HAD__Beta-PGM__Phosphata"/>
    <property type="match status" value="1"/>
</dbReference>
<evidence type="ECO:0000313" key="2">
    <source>
        <dbReference type="Proteomes" id="UP000655208"/>
    </source>
</evidence>
<dbReference type="CDD" id="cd07505">
    <property type="entry name" value="HAD_BPGM-like"/>
    <property type="match status" value="1"/>
</dbReference>
<proteinExistence type="predicted"/>
<dbReference type="Gene3D" id="3.40.50.1000">
    <property type="entry name" value="HAD superfamily/HAD-like"/>
    <property type="match status" value="1"/>
</dbReference>
<evidence type="ECO:0000313" key="1">
    <source>
        <dbReference type="EMBL" id="GGL93127.1"/>
    </source>
</evidence>
<dbReference type="NCBIfam" id="TIGR01509">
    <property type="entry name" value="HAD-SF-IA-v3"/>
    <property type="match status" value="1"/>
</dbReference>
<dbReference type="FunFam" id="3.40.50.1000:FF:000162">
    <property type="entry name" value="HAD-like protein"/>
    <property type="match status" value="1"/>
</dbReference>
<dbReference type="Proteomes" id="UP000655208">
    <property type="component" value="Unassembled WGS sequence"/>
</dbReference>
<organism evidence="1 2">
    <name type="scientific">Nakamurella endophytica</name>
    <dbReference type="NCBI Taxonomy" id="1748367"/>
    <lineage>
        <taxon>Bacteria</taxon>
        <taxon>Bacillati</taxon>
        <taxon>Actinomycetota</taxon>
        <taxon>Actinomycetes</taxon>
        <taxon>Nakamurellales</taxon>
        <taxon>Nakamurellaceae</taxon>
        <taxon>Nakamurella</taxon>
    </lineage>
</organism>